<name>A0ABQ9EG54_TEGGR</name>
<dbReference type="EMBL" id="JARBDR010000917">
    <property type="protein sequence ID" value="KAJ8303629.1"/>
    <property type="molecule type" value="Genomic_DNA"/>
</dbReference>
<evidence type="ECO:0000313" key="1">
    <source>
        <dbReference type="EMBL" id="KAJ8303629.1"/>
    </source>
</evidence>
<evidence type="ECO:0000313" key="2">
    <source>
        <dbReference type="Proteomes" id="UP001217089"/>
    </source>
</evidence>
<gene>
    <name evidence="1" type="ORF">KUTeg_020025</name>
</gene>
<comment type="caution">
    <text evidence="1">The sequence shown here is derived from an EMBL/GenBank/DDBJ whole genome shotgun (WGS) entry which is preliminary data.</text>
</comment>
<organism evidence="1 2">
    <name type="scientific">Tegillarca granosa</name>
    <name type="common">Malaysian cockle</name>
    <name type="synonym">Anadara granosa</name>
    <dbReference type="NCBI Taxonomy" id="220873"/>
    <lineage>
        <taxon>Eukaryota</taxon>
        <taxon>Metazoa</taxon>
        <taxon>Spiralia</taxon>
        <taxon>Lophotrochozoa</taxon>
        <taxon>Mollusca</taxon>
        <taxon>Bivalvia</taxon>
        <taxon>Autobranchia</taxon>
        <taxon>Pteriomorphia</taxon>
        <taxon>Arcoida</taxon>
        <taxon>Arcoidea</taxon>
        <taxon>Arcidae</taxon>
        <taxon>Tegillarca</taxon>
    </lineage>
</organism>
<reference evidence="1 2" key="1">
    <citation type="submission" date="2022-12" db="EMBL/GenBank/DDBJ databases">
        <title>Chromosome-level genome of Tegillarca granosa.</title>
        <authorList>
            <person name="Kim J."/>
        </authorList>
    </citation>
    <scope>NUCLEOTIDE SEQUENCE [LARGE SCALE GENOMIC DNA]</scope>
    <source>
        <strain evidence="1">Teg-2019</strain>
        <tissue evidence="1">Adductor muscle</tissue>
    </source>
</reference>
<protein>
    <submittedName>
        <fullName evidence="1">Uncharacterized protein</fullName>
    </submittedName>
</protein>
<accession>A0ABQ9EG54</accession>
<sequence length="156" mass="16722">MTVSKVPELATCIGNAYNTCDSSVVVFLPDAVAVKAAYIGLCNKKAGNNNIKTNPLEQRAGLTCMTNSGVDVFALGASCLNITAFTNVITEAASGSWQGYCSYIVTMYDCYMDGYTCDDEFETAYRNFAKALLPSKCRDFSTSLSPWIATYGAATT</sequence>
<dbReference type="Proteomes" id="UP001217089">
    <property type="component" value="Unassembled WGS sequence"/>
</dbReference>
<keyword evidence="2" id="KW-1185">Reference proteome</keyword>
<proteinExistence type="predicted"/>